<dbReference type="AlphaFoldDB" id="A0A9P8CDH0"/>
<keyword evidence="2" id="KW-1185">Reference proteome</keyword>
<name>A0A9P8CDH0_9HELO</name>
<accession>A0A9P8CDH0</accession>
<gene>
    <name evidence="1" type="ORF">BJ878DRAFT_155627</name>
</gene>
<organism evidence="1 2">
    <name type="scientific">Calycina marina</name>
    <dbReference type="NCBI Taxonomy" id="1763456"/>
    <lineage>
        <taxon>Eukaryota</taxon>
        <taxon>Fungi</taxon>
        <taxon>Dikarya</taxon>
        <taxon>Ascomycota</taxon>
        <taxon>Pezizomycotina</taxon>
        <taxon>Leotiomycetes</taxon>
        <taxon>Helotiales</taxon>
        <taxon>Pezizellaceae</taxon>
        <taxon>Calycina</taxon>
    </lineage>
</organism>
<evidence type="ECO:0000313" key="2">
    <source>
        <dbReference type="Proteomes" id="UP000887226"/>
    </source>
</evidence>
<dbReference type="EMBL" id="MU254042">
    <property type="protein sequence ID" value="KAG9242742.1"/>
    <property type="molecule type" value="Genomic_DNA"/>
</dbReference>
<dbReference type="Proteomes" id="UP000887226">
    <property type="component" value="Unassembled WGS sequence"/>
</dbReference>
<protein>
    <submittedName>
        <fullName evidence="1">Uncharacterized protein</fullName>
    </submittedName>
</protein>
<sequence>MWMSRAGSFCKVKLWICLSSLSVPTLNFALFTTNHTKSKPPFPLHGLESQNTLASFVGYKNKGPTKPVLSTLLA</sequence>
<evidence type="ECO:0000313" key="1">
    <source>
        <dbReference type="EMBL" id="KAG9242742.1"/>
    </source>
</evidence>
<proteinExistence type="predicted"/>
<comment type="caution">
    <text evidence="1">The sequence shown here is derived from an EMBL/GenBank/DDBJ whole genome shotgun (WGS) entry which is preliminary data.</text>
</comment>
<reference evidence="1" key="1">
    <citation type="journal article" date="2021" name="IMA Fungus">
        <title>Genomic characterization of three marine fungi, including Emericellopsis atlantica sp. nov. with signatures of a generalist lifestyle and marine biomass degradation.</title>
        <authorList>
            <person name="Hagestad O.C."/>
            <person name="Hou L."/>
            <person name="Andersen J.H."/>
            <person name="Hansen E.H."/>
            <person name="Altermark B."/>
            <person name="Li C."/>
            <person name="Kuhnert E."/>
            <person name="Cox R.J."/>
            <person name="Crous P.W."/>
            <person name="Spatafora J.W."/>
            <person name="Lail K."/>
            <person name="Amirebrahimi M."/>
            <person name="Lipzen A."/>
            <person name="Pangilinan J."/>
            <person name="Andreopoulos W."/>
            <person name="Hayes R.D."/>
            <person name="Ng V."/>
            <person name="Grigoriev I.V."/>
            <person name="Jackson S.A."/>
            <person name="Sutton T.D.S."/>
            <person name="Dobson A.D.W."/>
            <person name="Rama T."/>
        </authorList>
    </citation>
    <scope>NUCLEOTIDE SEQUENCE</scope>
    <source>
        <strain evidence="1">TRa3180A</strain>
    </source>
</reference>